<evidence type="ECO:0000256" key="1">
    <source>
        <dbReference type="ARBA" id="ARBA00009437"/>
    </source>
</evidence>
<accession>A0AAE3NWF8</accession>
<evidence type="ECO:0000313" key="6">
    <source>
        <dbReference type="EMBL" id="MDF0601892.1"/>
    </source>
</evidence>
<dbReference type="Pfam" id="PF03466">
    <property type="entry name" value="LysR_substrate"/>
    <property type="match status" value="1"/>
</dbReference>
<dbReference type="InterPro" id="IPR036390">
    <property type="entry name" value="WH_DNA-bd_sf"/>
</dbReference>
<sequence>MRVFAEAVRAGSVSVAAGRCHLSQPAATQAIAGLERDLGVPLLIRRARTLAPTPAGALFARRVRTALDHLAQGARAALKTGRSTARKEGFDRLVTAAQLRALIAIANAGSFTVAARTLGVSQPTIHRAARTLEALSGLTLFTATPVGVELTAAAQAFTRGAKLAQAEIRQGTDEIAHSQGAGAGSFTIGSLPLARTTILPRAVNALVGTDPGMQIRVVDGRYPQLLRALREGDLDCLIGALRDPSPAEDIVQEPLFDDALALVAHPSHPLFSYRAPSVEDTLAYPWVAPPRDTPAGGYLFETLRIQERPATPVRVVSSSLVFLRGLLAQGPYVSIISRHQIAEEEKRGDIAPLPIPLEGGARTIGLTYRDGWRPTEGQARFIELLRRHAPRDAAEPTAPGPSI</sequence>
<keyword evidence="2" id="KW-0805">Transcription regulation</keyword>
<evidence type="ECO:0000256" key="2">
    <source>
        <dbReference type="ARBA" id="ARBA00023015"/>
    </source>
</evidence>
<dbReference type="PRINTS" id="PR00039">
    <property type="entry name" value="HTHLYSR"/>
</dbReference>
<dbReference type="Pfam" id="PF00126">
    <property type="entry name" value="HTH_1"/>
    <property type="match status" value="2"/>
</dbReference>
<comment type="caution">
    <text evidence="6">The sequence shown here is derived from an EMBL/GenBank/DDBJ whole genome shotgun (WGS) entry which is preliminary data.</text>
</comment>
<dbReference type="InterPro" id="IPR005119">
    <property type="entry name" value="LysR_subst-bd"/>
</dbReference>
<comment type="similarity">
    <text evidence="1">Belongs to the LysR transcriptional regulatory family.</text>
</comment>
<organism evidence="6 7">
    <name type="scientific">Psychromarinibacter sediminicola</name>
    <dbReference type="NCBI Taxonomy" id="3033385"/>
    <lineage>
        <taxon>Bacteria</taxon>
        <taxon>Pseudomonadati</taxon>
        <taxon>Pseudomonadota</taxon>
        <taxon>Alphaproteobacteria</taxon>
        <taxon>Rhodobacterales</taxon>
        <taxon>Paracoccaceae</taxon>
        <taxon>Psychromarinibacter</taxon>
    </lineage>
</organism>
<keyword evidence="3" id="KW-0238">DNA-binding</keyword>
<reference evidence="6" key="1">
    <citation type="submission" date="2023-03" db="EMBL/GenBank/DDBJ databases">
        <title>Multiphase analysis and comparison of six strains from genera Psychromarinibacter, Lutimaribacter, and Maritimibacter, including a novel species: Psychromarinibacter sediminicola sp. nov.</title>
        <authorList>
            <person name="Wang Y.-H."/>
            <person name="Ye M.-Q."/>
            <person name="Du Z.-J."/>
        </authorList>
    </citation>
    <scope>NUCLEOTIDE SEQUENCE</scope>
    <source>
        <strain evidence="6">C21-152</strain>
    </source>
</reference>
<dbReference type="InterPro" id="IPR000847">
    <property type="entry name" value="LysR_HTH_N"/>
</dbReference>
<feature type="domain" description="HTH lysR-type" evidence="5">
    <location>
        <begin position="94"/>
        <end position="151"/>
    </location>
</feature>
<dbReference type="SUPFAM" id="SSF53850">
    <property type="entry name" value="Periplasmic binding protein-like II"/>
    <property type="match status" value="1"/>
</dbReference>
<keyword evidence="7" id="KW-1185">Reference proteome</keyword>
<name>A0AAE3NWF8_9RHOB</name>
<dbReference type="GO" id="GO:0003700">
    <property type="term" value="F:DNA-binding transcription factor activity"/>
    <property type="evidence" value="ECO:0007669"/>
    <property type="project" value="InterPro"/>
</dbReference>
<evidence type="ECO:0000256" key="3">
    <source>
        <dbReference type="ARBA" id="ARBA00023125"/>
    </source>
</evidence>
<dbReference type="PROSITE" id="PS50931">
    <property type="entry name" value="HTH_LYSR"/>
    <property type="match status" value="2"/>
</dbReference>
<protein>
    <submittedName>
        <fullName evidence="6">LysR family transcriptional regulator</fullName>
    </submittedName>
</protein>
<dbReference type="PANTHER" id="PTHR30126">
    <property type="entry name" value="HTH-TYPE TRANSCRIPTIONAL REGULATOR"/>
    <property type="match status" value="1"/>
</dbReference>
<dbReference type="EMBL" id="JARGYC010000036">
    <property type="protein sequence ID" value="MDF0601892.1"/>
    <property type="molecule type" value="Genomic_DNA"/>
</dbReference>
<dbReference type="Proteomes" id="UP001220964">
    <property type="component" value="Unassembled WGS sequence"/>
</dbReference>
<dbReference type="AlphaFoldDB" id="A0AAE3NWF8"/>
<evidence type="ECO:0000259" key="5">
    <source>
        <dbReference type="PROSITE" id="PS50931"/>
    </source>
</evidence>
<evidence type="ECO:0000313" key="7">
    <source>
        <dbReference type="Proteomes" id="UP001220964"/>
    </source>
</evidence>
<keyword evidence="4" id="KW-0804">Transcription</keyword>
<feature type="domain" description="HTH lysR-type" evidence="5">
    <location>
        <begin position="1"/>
        <end position="53"/>
    </location>
</feature>
<dbReference type="Gene3D" id="3.40.190.10">
    <property type="entry name" value="Periplasmic binding protein-like II"/>
    <property type="match status" value="2"/>
</dbReference>
<dbReference type="SUPFAM" id="SSF46785">
    <property type="entry name" value="Winged helix' DNA-binding domain"/>
    <property type="match status" value="2"/>
</dbReference>
<dbReference type="PANTHER" id="PTHR30126:SF98">
    <property type="entry name" value="HTH-TYPE TRANSCRIPTIONAL ACTIVATOR BAUR"/>
    <property type="match status" value="1"/>
</dbReference>
<proteinExistence type="inferred from homology"/>
<dbReference type="RefSeq" id="WP_275568032.1">
    <property type="nucleotide sequence ID" value="NZ_JARGYC010000036.1"/>
</dbReference>
<gene>
    <name evidence="6" type="ORF">P1J78_14190</name>
</gene>
<dbReference type="GO" id="GO:0000976">
    <property type="term" value="F:transcription cis-regulatory region binding"/>
    <property type="evidence" value="ECO:0007669"/>
    <property type="project" value="TreeGrafter"/>
</dbReference>
<dbReference type="InterPro" id="IPR036388">
    <property type="entry name" value="WH-like_DNA-bd_sf"/>
</dbReference>
<dbReference type="Gene3D" id="1.10.10.10">
    <property type="entry name" value="Winged helix-like DNA-binding domain superfamily/Winged helix DNA-binding domain"/>
    <property type="match status" value="2"/>
</dbReference>
<evidence type="ECO:0000256" key="4">
    <source>
        <dbReference type="ARBA" id="ARBA00023163"/>
    </source>
</evidence>